<dbReference type="EMBL" id="AP024485">
    <property type="protein sequence ID" value="BCS89310.1"/>
    <property type="molecule type" value="Genomic_DNA"/>
</dbReference>
<dbReference type="InterPro" id="IPR029052">
    <property type="entry name" value="Metallo-depent_PP-like"/>
</dbReference>
<protein>
    <submittedName>
        <fullName evidence="3">Phosphoesterase</fullName>
    </submittedName>
</protein>
<dbReference type="Gene3D" id="3.60.21.10">
    <property type="match status" value="1"/>
</dbReference>
<dbReference type="CDD" id="cd00838">
    <property type="entry name" value="MPP_superfamily"/>
    <property type="match status" value="1"/>
</dbReference>
<sequence>MTRFAILSDPHANFEALNEVFKDIETFGVDRIYCLGDVVGYGPEPQKCVDLVREKGAKVVMGNHEQGLINIHYLRRFNQPAMDALRMTRELVTEETYQWLVTRPKAIAEDACRFVHGSPPDSVNEYIWKHAEDMTPVFRRYTEEFCFVGHTHELVRYSYRGGVSEKLPLPQGETLLVPDMRHLLNMGSVGQPRDGDSHAKYGVFDLEARTMHIRFVKYDIQKTVDLLKQHGFHSAFGDRLW</sequence>
<proteinExistence type="inferred from homology"/>
<comment type="similarity">
    <text evidence="1">Belongs to the metallophosphoesterase superfamily. YfcE family.</text>
</comment>
<gene>
    <name evidence="3" type="ORF">PSDVSF_25520</name>
</gene>
<keyword evidence="4" id="KW-1185">Reference proteome</keyword>
<evidence type="ECO:0000313" key="3">
    <source>
        <dbReference type="EMBL" id="BCS89310.1"/>
    </source>
</evidence>
<name>A0ABM7P8G3_9BACT</name>
<dbReference type="RefSeq" id="WP_229591288.1">
    <property type="nucleotide sequence ID" value="NZ_AP024485.1"/>
</dbReference>
<reference evidence="3" key="1">
    <citation type="journal article" date="2022" name="Arch. Microbiol.">
        <title>Pseudodesulfovibrio sediminis sp. nov., a mesophilic and neutrophilic sulfate-reducing bacterium isolated from sediment of a brackish lake.</title>
        <authorList>
            <person name="Takahashi A."/>
            <person name="Kojima H."/>
            <person name="Watanabe M."/>
            <person name="Fukui M."/>
        </authorList>
    </citation>
    <scope>NUCLEOTIDE SEQUENCE</scope>
    <source>
        <strain evidence="3">SF6</strain>
    </source>
</reference>
<organism evidence="3 4">
    <name type="scientific">Pseudodesulfovibrio sediminis</name>
    <dbReference type="NCBI Taxonomy" id="2810563"/>
    <lineage>
        <taxon>Bacteria</taxon>
        <taxon>Pseudomonadati</taxon>
        <taxon>Thermodesulfobacteriota</taxon>
        <taxon>Desulfovibrionia</taxon>
        <taxon>Desulfovibrionales</taxon>
        <taxon>Desulfovibrionaceae</taxon>
    </lineage>
</organism>
<dbReference type="InterPro" id="IPR011152">
    <property type="entry name" value="Pesterase_MJ0912"/>
</dbReference>
<dbReference type="InterPro" id="IPR024654">
    <property type="entry name" value="Calcineurin-like_PHP_lpxH"/>
</dbReference>
<evidence type="ECO:0000313" key="4">
    <source>
        <dbReference type="Proteomes" id="UP001053296"/>
    </source>
</evidence>
<evidence type="ECO:0000259" key="2">
    <source>
        <dbReference type="Pfam" id="PF12850"/>
    </source>
</evidence>
<accession>A0ABM7P8G3</accession>
<feature type="domain" description="Calcineurin-like phosphoesterase" evidence="2">
    <location>
        <begin position="3"/>
        <end position="207"/>
    </location>
</feature>
<dbReference type="SUPFAM" id="SSF56300">
    <property type="entry name" value="Metallo-dependent phosphatases"/>
    <property type="match status" value="1"/>
</dbReference>
<dbReference type="InterPro" id="IPR050126">
    <property type="entry name" value="Ap4A_hydrolase"/>
</dbReference>
<dbReference type="Pfam" id="PF12850">
    <property type="entry name" value="Metallophos_2"/>
    <property type="match status" value="1"/>
</dbReference>
<evidence type="ECO:0000256" key="1">
    <source>
        <dbReference type="ARBA" id="ARBA00008950"/>
    </source>
</evidence>
<dbReference type="PIRSF" id="PIRSF000883">
    <property type="entry name" value="Pesterase_MJ0912"/>
    <property type="match status" value="1"/>
</dbReference>
<dbReference type="PANTHER" id="PTHR42850">
    <property type="entry name" value="METALLOPHOSPHOESTERASE"/>
    <property type="match status" value="1"/>
</dbReference>
<dbReference type="PANTHER" id="PTHR42850:SF2">
    <property type="entry name" value="BLL5683 PROTEIN"/>
    <property type="match status" value="1"/>
</dbReference>
<dbReference type="Proteomes" id="UP001053296">
    <property type="component" value="Chromosome"/>
</dbReference>